<dbReference type="STRING" id="284811.Q758K1"/>
<dbReference type="KEGG" id="ago:AGOS_AEL239W"/>
<accession>Q758K1</accession>
<dbReference type="AlphaFoldDB" id="Q758K1"/>
<dbReference type="SUPFAM" id="SSF109993">
    <property type="entry name" value="VPS9 domain"/>
    <property type="match status" value="1"/>
</dbReference>
<dbReference type="GO" id="GO:0005829">
    <property type="term" value="C:cytosol"/>
    <property type="evidence" value="ECO:0000318"/>
    <property type="project" value="GO_Central"/>
</dbReference>
<dbReference type="GeneID" id="4620804"/>
<dbReference type="SMART" id="SM00167">
    <property type="entry name" value="VPS9"/>
    <property type="match status" value="1"/>
</dbReference>
<feature type="domain" description="VPS9" evidence="2">
    <location>
        <begin position="244"/>
        <end position="384"/>
    </location>
</feature>
<dbReference type="InParanoid" id="Q758K1"/>
<dbReference type="InterPro" id="IPR045046">
    <property type="entry name" value="Vps9-like"/>
</dbReference>
<dbReference type="Proteomes" id="UP000000591">
    <property type="component" value="Chromosome V"/>
</dbReference>
<dbReference type="Pfam" id="PF02204">
    <property type="entry name" value="VPS9"/>
    <property type="match status" value="1"/>
</dbReference>
<keyword evidence="4" id="KW-1185">Reference proteome</keyword>
<feature type="region of interest" description="Disordered" evidence="1">
    <location>
        <begin position="1"/>
        <end position="61"/>
    </location>
</feature>
<proteinExistence type="predicted"/>
<sequence length="551" mass="61500">MAVAAMSDSPPLNAAVYESKHPNKKQYTQAGETYEDASSSTSLASKQSSTASGSQRDEMEKEVAQIEVLPMELSRLVDMFVDDLKQPKYVKPLSIFLLSGLFQQFYTRFDASCGQYLAKQGRQLGTSASVENVGFSSARETLSTGLGGIFGRSRSGSGPHKKRSSSLFGNDAANSQPLSPEEVQRHLKLQELNSMKIERYMDICERDVFQKIMEVGTSVPGTGQETERRPVHAVDLFRNSPEFLEYDSLLTAKIRNLRVLVERGVLDLPAFLGMPRSEGIDCTEFGIHLQTLVEERLSPMEKLAQLLAIHDKMTFLKDASSNDDYLSMLLYVIILTPVHTLYLNVQFIKLFRYSRKLMGSEQYAVTNMTAALYFLENLTINDLPGTAKGHAKPSDIFVLSHRVKLPDISRQAKPELPRTNSYKSLMGTTLDNSLRNIFGKIKSYTPPAPAQTVFSSPTNQSNMHNNQLNCCCHAGKPCQGQIGSAQLSSTAELACCNDSHDSFKGGENSKRPLHIPECWRQLQNRDFDDLKVSELKQVFDAFQKLLHTLEH</sequence>
<name>Q758K1_EREGS</name>
<dbReference type="eggNOG" id="ENOG502R0NJ">
    <property type="taxonomic scope" value="Eukaryota"/>
</dbReference>
<dbReference type="EMBL" id="AE016818">
    <property type="protein sequence ID" value="AAS52446.2"/>
    <property type="molecule type" value="Genomic_DNA"/>
</dbReference>
<evidence type="ECO:0000256" key="1">
    <source>
        <dbReference type="SAM" id="MobiDB-lite"/>
    </source>
</evidence>
<organism evidence="3 4">
    <name type="scientific">Eremothecium gossypii (strain ATCC 10895 / CBS 109.51 / FGSC 9923 / NRRL Y-1056)</name>
    <name type="common">Yeast</name>
    <name type="synonym">Ashbya gossypii</name>
    <dbReference type="NCBI Taxonomy" id="284811"/>
    <lineage>
        <taxon>Eukaryota</taxon>
        <taxon>Fungi</taxon>
        <taxon>Dikarya</taxon>
        <taxon>Ascomycota</taxon>
        <taxon>Saccharomycotina</taxon>
        <taxon>Saccharomycetes</taxon>
        <taxon>Saccharomycetales</taxon>
        <taxon>Saccharomycetaceae</taxon>
        <taxon>Eremothecium</taxon>
    </lineage>
</organism>
<dbReference type="Gene3D" id="1.20.1050.80">
    <property type="entry name" value="VPS9 domain"/>
    <property type="match status" value="1"/>
</dbReference>
<dbReference type="GO" id="GO:0005085">
    <property type="term" value="F:guanyl-nucleotide exchange factor activity"/>
    <property type="evidence" value="ECO:0000318"/>
    <property type="project" value="GO_Central"/>
</dbReference>
<dbReference type="PANTHER" id="PTHR23101:SF124">
    <property type="entry name" value="PROTEIN MUK1"/>
    <property type="match status" value="1"/>
</dbReference>
<dbReference type="RefSeq" id="NP_984622.2">
    <property type="nucleotide sequence ID" value="NM_209975.2"/>
</dbReference>
<dbReference type="GO" id="GO:0030139">
    <property type="term" value="C:endocytic vesicle"/>
    <property type="evidence" value="ECO:0000318"/>
    <property type="project" value="GO_Central"/>
</dbReference>
<gene>
    <name evidence="3" type="ORF">AGOS_AEL239W</name>
</gene>
<dbReference type="PANTHER" id="PTHR23101">
    <property type="entry name" value="RAB GDP/GTP EXCHANGE FACTOR"/>
    <property type="match status" value="1"/>
</dbReference>
<reference evidence="3 4" key="1">
    <citation type="journal article" date="2004" name="Science">
        <title>The Ashbya gossypii genome as a tool for mapping the ancient Saccharomyces cerevisiae genome.</title>
        <authorList>
            <person name="Dietrich F.S."/>
            <person name="Voegeli S."/>
            <person name="Brachat S."/>
            <person name="Lerch A."/>
            <person name="Gates K."/>
            <person name="Steiner S."/>
            <person name="Mohr C."/>
            <person name="Pohlmann R."/>
            <person name="Luedi P."/>
            <person name="Choi S."/>
            <person name="Wing R.A."/>
            <person name="Flavier A."/>
            <person name="Gaffney T.D."/>
            <person name="Philippsen P."/>
        </authorList>
    </citation>
    <scope>NUCLEOTIDE SEQUENCE [LARGE SCALE GENOMIC DNA]</scope>
    <source>
        <strain evidence="4">ATCC 10895 / CBS 109.51 / FGSC 9923 / NRRL Y-1056</strain>
    </source>
</reference>
<feature type="region of interest" description="Disordered" evidence="1">
    <location>
        <begin position="149"/>
        <end position="182"/>
    </location>
</feature>
<dbReference type="OMA" id="MFHTPPI"/>
<reference evidence="4" key="2">
    <citation type="journal article" date="2013" name="G3 (Bethesda)">
        <title>Genomes of Ashbya fungi isolated from insects reveal four mating-type loci, numerous translocations, lack of transposons, and distinct gene duplications.</title>
        <authorList>
            <person name="Dietrich F.S."/>
            <person name="Voegeli S."/>
            <person name="Kuo S."/>
            <person name="Philippsen P."/>
        </authorList>
    </citation>
    <scope>GENOME REANNOTATION</scope>
    <source>
        <strain evidence="4">ATCC 10895 / CBS 109.51 / FGSC 9923 / NRRL Y-1056</strain>
    </source>
</reference>
<evidence type="ECO:0000313" key="3">
    <source>
        <dbReference type="EMBL" id="AAS52446.2"/>
    </source>
</evidence>
<dbReference type="GO" id="GO:0031267">
    <property type="term" value="F:small GTPase binding"/>
    <property type="evidence" value="ECO:0000318"/>
    <property type="project" value="GO_Central"/>
</dbReference>
<dbReference type="FunCoup" id="Q758K1">
    <property type="interactions" value="73"/>
</dbReference>
<protein>
    <submittedName>
        <fullName evidence="3">AEL239Wp</fullName>
    </submittedName>
</protein>
<dbReference type="InterPro" id="IPR003123">
    <property type="entry name" value="VPS9"/>
</dbReference>
<dbReference type="HOGENOM" id="CLU_031230_0_0_1"/>
<feature type="compositionally biased region" description="Polar residues" evidence="1">
    <location>
        <begin position="165"/>
        <end position="178"/>
    </location>
</feature>
<dbReference type="OrthoDB" id="10264848at2759"/>
<evidence type="ECO:0000313" key="4">
    <source>
        <dbReference type="Proteomes" id="UP000000591"/>
    </source>
</evidence>
<feature type="compositionally biased region" description="Low complexity" evidence="1">
    <location>
        <begin position="37"/>
        <end position="54"/>
    </location>
</feature>
<dbReference type="GO" id="GO:0016192">
    <property type="term" value="P:vesicle-mediated transport"/>
    <property type="evidence" value="ECO:0007669"/>
    <property type="project" value="InterPro"/>
</dbReference>
<dbReference type="InterPro" id="IPR037191">
    <property type="entry name" value="VPS9_dom_sf"/>
</dbReference>
<dbReference type="PROSITE" id="PS51205">
    <property type="entry name" value="VPS9"/>
    <property type="match status" value="1"/>
</dbReference>
<evidence type="ECO:0000259" key="2">
    <source>
        <dbReference type="PROSITE" id="PS51205"/>
    </source>
</evidence>